<protein>
    <recommendedName>
        <fullName evidence="1">Flagellin C-terminal domain-containing protein</fullName>
    </recommendedName>
</protein>
<dbReference type="EMBL" id="JAATOP010000002">
    <property type="protein sequence ID" value="NIY71376.1"/>
    <property type="molecule type" value="Genomic_DNA"/>
</dbReference>
<sequence length="328" mass="34158">MNSIGDLARSFVSQRHNTLMRQEMNVLTQEITTGEARDVARKAGNTAPELVAINSLLKISEAYASGAQQTGQFLSTVQTALEHLEAERSTVAVSLIAINANSTAQDVTLAADHAKAAFGSIVNTLNTQFSGQSLFAGTAQGAAFEDPATIIESAKLAISVAINPAGAIAALDAWFDDPAGFAAVYLGATGPHTTRKVDAGVEVTISARADDQGIKDMLKGALLGALAPELGFDHAGTASLMQSGGATLLDAGSGLAALRGQTGLAEERTSQSIAFLEAQRASLTIARNDIVSVDPFETATKLTDLQTRLEMHYTLTARLAGLTLSRFI</sequence>
<dbReference type="Gene3D" id="1.20.1330.10">
    <property type="entry name" value="f41 fragment of flagellin, N-terminal domain"/>
    <property type="match status" value="1"/>
</dbReference>
<dbReference type="RefSeq" id="WP_167636269.1">
    <property type="nucleotide sequence ID" value="NZ_JAATOP010000002.1"/>
</dbReference>
<reference evidence="2 3" key="1">
    <citation type="submission" date="2020-03" db="EMBL/GenBank/DDBJ databases">
        <title>Bacterial isolates of synthetic phycosphere.</title>
        <authorList>
            <person name="Fu H."/>
            <person name="Moran M.A."/>
        </authorList>
    </citation>
    <scope>NUCLEOTIDE SEQUENCE [LARGE SCALE GENOMIC DNA]</scope>
    <source>
        <strain evidence="2 3">HF1</strain>
    </source>
</reference>
<accession>A0ABX0VTN5</accession>
<evidence type="ECO:0000313" key="2">
    <source>
        <dbReference type="EMBL" id="NIY71376.1"/>
    </source>
</evidence>
<gene>
    <name evidence="2" type="ORF">HCZ30_02885</name>
</gene>
<organism evidence="2 3">
    <name type="scientific">Marivivens donghaensis</name>
    <dbReference type="NCBI Taxonomy" id="1699413"/>
    <lineage>
        <taxon>Bacteria</taxon>
        <taxon>Pseudomonadati</taxon>
        <taxon>Pseudomonadota</taxon>
        <taxon>Alphaproteobacteria</taxon>
        <taxon>Rhodobacterales</taxon>
        <taxon>Paracoccaceae</taxon>
        <taxon>Marivivens group</taxon>
        <taxon>Marivivens</taxon>
    </lineage>
</organism>
<comment type="caution">
    <text evidence="2">The sequence shown here is derived from an EMBL/GenBank/DDBJ whole genome shotgun (WGS) entry which is preliminary data.</text>
</comment>
<evidence type="ECO:0000259" key="1">
    <source>
        <dbReference type="Pfam" id="PF00700"/>
    </source>
</evidence>
<dbReference type="Proteomes" id="UP000709466">
    <property type="component" value="Unassembled WGS sequence"/>
</dbReference>
<evidence type="ECO:0000313" key="3">
    <source>
        <dbReference type="Proteomes" id="UP000709466"/>
    </source>
</evidence>
<dbReference type="InterPro" id="IPR046358">
    <property type="entry name" value="Flagellin_C"/>
</dbReference>
<dbReference type="Pfam" id="PF00700">
    <property type="entry name" value="Flagellin_C"/>
    <property type="match status" value="1"/>
</dbReference>
<feature type="domain" description="Flagellin C-terminal" evidence="1">
    <location>
        <begin position="253"/>
        <end position="319"/>
    </location>
</feature>
<dbReference type="SUPFAM" id="SSF64518">
    <property type="entry name" value="Phase 1 flagellin"/>
    <property type="match status" value="1"/>
</dbReference>
<keyword evidence="3" id="KW-1185">Reference proteome</keyword>
<proteinExistence type="predicted"/>
<name>A0ABX0VTN5_9RHOB</name>